<keyword evidence="2" id="KW-1185">Reference proteome</keyword>
<dbReference type="RefSeq" id="WP_190946420.1">
    <property type="nucleotide sequence ID" value="NZ_JACJSI010000301.1"/>
</dbReference>
<proteinExistence type="predicted"/>
<dbReference type="EMBL" id="JACJSI010000301">
    <property type="protein sequence ID" value="MBD2535607.1"/>
    <property type="molecule type" value="Genomic_DNA"/>
</dbReference>
<reference evidence="1 2" key="1">
    <citation type="journal article" date="2020" name="ISME J.">
        <title>Comparative genomics reveals insights into cyanobacterial evolution and habitat adaptation.</title>
        <authorList>
            <person name="Chen M.Y."/>
            <person name="Teng W.K."/>
            <person name="Zhao L."/>
            <person name="Hu C.X."/>
            <person name="Zhou Y.K."/>
            <person name="Han B.P."/>
            <person name="Song L.R."/>
            <person name="Shu W.S."/>
        </authorList>
    </citation>
    <scope>NUCLEOTIDE SEQUENCE [LARGE SCALE GENOMIC DNA]</scope>
    <source>
        <strain evidence="1 2">FACHB-838</strain>
    </source>
</reference>
<dbReference type="Proteomes" id="UP000623440">
    <property type="component" value="Unassembled WGS sequence"/>
</dbReference>
<name>A0ABR8E1L1_9NOSO</name>
<evidence type="ECO:0000313" key="2">
    <source>
        <dbReference type="Proteomes" id="UP000623440"/>
    </source>
</evidence>
<comment type="caution">
    <text evidence="1">The sequence shown here is derived from an EMBL/GenBank/DDBJ whole genome shotgun (WGS) entry which is preliminary data.</text>
</comment>
<evidence type="ECO:0000313" key="1">
    <source>
        <dbReference type="EMBL" id="MBD2535607.1"/>
    </source>
</evidence>
<organism evidence="1 2">
    <name type="scientific">Nostoc flagelliforme FACHB-838</name>
    <dbReference type="NCBI Taxonomy" id="2692904"/>
    <lineage>
        <taxon>Bacteria</taxon>
        <taxon>Bacillati</taxon>
        <taxon>Cyanobacteriota</taxon>
        <taxon>Cyanophyceae</taxon>
        <taxon>Nostocales</taxon>
        <taxon>Nostocaceae</taxon>
        <taxon>Nostoc</taxon>
    </lineage>
</organism>
<accession>A0ABR8E1L1</accession>
<protein>
    <submittedName>
        <fullName evidence="1">Uncharacterized protein</fullName>
    </submittedName>
</protein>
<sequence length="273" mass="30997">MNQQNAHNKQQLFAAISCQNMQSVKKILNKVESTLVTELLNEVLLQVDHANFVWFLEEYAGKERYQEAVADVSVVMSQQLIKSGFKAGSDFSLHPDGRLFMSKQANKYLVNNFPKKEDYTVISVVSNEQPRSMQILEKTLGVPFFDNLSKLAGNRLATIDNATASIYVLWLMQGISSRHPKIEKDFCDWLMFDVCGERLSDLASVEIEGIEFNGSVVFEDLLRALGETNVSIIKETDLSIEHLRLLDQVWTGENMRVSELIALLEQDTEEIDK</sequence>
<gene>
    <name evidence="1" type="ORF">H6G97_42030</name>
</gene>